<feature type="compositionally biased region" description="Pro residues" evidence="1">
    <location>
        <begin position="1942"/>
        <end position="1963"/>
    </location>
</feature>
<accession>A0AAV9TTF1</accession>
<dbReference type="GO" id="GO:0034967">
    <property type="term" value="C:Set3 complex"/>
    <property type="evidence" value="ECO:0007669"/>
    <property type="project" value="TreeGrafter"/>
</dbReference>
<feature type="region of interest" description="Disordered" evidence="1">
    <location>
        <begin position="651"/>
        <end position="925"/>
    </location>
</feature>
<feature type="compositionally biased region" description="Basic and acidic residues" evidence="1">
    <location>
        <begin position="105"/>
        <end position="150"/>
    </location>
</feature>
<feature type="compositionally biased region" description="Low complexity" evidence="1">
    <location>
        <begin position="1887"/>
        <end position="1898"/>
    </location>
</feature>
<feature type="compositionally biased region" description="Low complexity" evidence="1">
    <location>
        <begin position="1563"/>
        <end position="1592"/>
    </location>
</feature>
<comment type="caution">
    <text evidence="3">The sequence shown here is derived from an EMBL/GenBank/DDBJ whole genome shotgun (WGS) entry which is preliminary data.</text>
</comment>
<feature type="compositionally biased region" description="Basic and acidic residues" evidence="1">
    <location>
        <begin position="703"/>
        <end position="717"/>
    </location>
</feature>
<keyword evidence="4" id="KW-1185">Reference proteome</keyword>
<feature type="compositionally biased region" description="Pro residues" evidence="1">
    <location>
        <begin position="1809"/>
        <end position="1827"/>
    </location>
</feature>
<feature type="compositionally biased region" description="Pro residues" evidence="1">
    <location>
        <begin position="2110"/>
        <end position="2123"/>
    </location>
</feature>
<dbReference type="SUPFAM" id="SSF46689">
    <property type="entry name" value="Homeodomain-like"/>
    <property type="match status" value="2"/>
</dbReference>
<sequence length="2323" mass="258817">MPDPEASRYSSRYDGGDRRSRSPRDRSPDRYERASQYSDGDRRRSSAEARSNTSAFQNNRDSFRDNLPRDPPRGPKALLDPPSGPRGGGYAGDFRGRGRGRGRGWVRDDSRDRGRDRDVDFRDRRDGPYRDERSRERDRDWDRRDRESYRGRPRSPGRGRSPPQRDFRDRDPPLGVDAERSRRGSRDGGPPSAGSSNSDPPFGMARGGFRGGRDRGRGGWDRGRGRGGFYDDRDRFGPRSRSQEGRWGRDRDERDRGDRWIDPDARRDARDDRDPRERELLRPKVDRERDRGMSSQAPSPNTKDVSPPPLAPSAPAFGTVPSRNVGAADGSPIIGGTGKLPPTAPRAFNAERPVSAGHGGGGGGDFPVPPTGPAKMNLTEGSPPIPSGPRAQQQKQQRPSSKQWINPALNGKKIPESPKTMRSQSFAQQQRPVPFRHESVPAEHGDYDRRPRSSDAKADSHNDATEGSVNSLNLPEPGEIIVKSERDSYSARGSIDRDLEHTDARDTVMTGNDVHGYEERRSPPRSEDKPFLAERVAIDKGSVERKEEPPRSAKKTRMSVSRVRFVLPLQDPPAPVSEQTSESDDDEDYGEYFAMEIAKEEAELESLREVADNAPDKIIARYAKVSHDALAALVLESEGLVDMLGPVPDIVEPVKEEPPPKSPVVEQRENTPQALSPVTPIKSSPEQIVAVPEPEAASVPDPLVEKKPEQVIVEKETNTTTDTTAQNEVVKQSEDEVEKEVEKQLEKESETAAEEIVEKPTEKPTENPDGKSVEEPQEKVVDNDAEIPEVPAKDAAEKAPEPDVEKVEVPQVDTVLDEPQPKTEEMDVDEPAPISAPSPPRHPEATNVTDVAMEDVVEPEKQPSKPVAEREEPHGPLTNGHPILLQPPGVPVETIEGDKALPSTPSQMEDDDEDDSTESDDVDADTDAMLIDTVRQYSATPPIDSLPDYSCRAWSRDRDFLESLDSDPIVDDFILQQLDKISLEKLAGQEIARKDYAENYVKYLDFTVSSDPIAVKSRETFISCLPTPEKHVPIPPPPELKPEGRGAGRRYASERDLERVLQASMREDEERKEREQRAMQEKYRSDKEAVIPEMYWTKEDRDAEFFKDTTGFTPVEKLVPAWQILPPINNFTPEEAELFEKRYLTNPKQWGVVAENIPKRNFGTCIQYYYLMKKELNLKEKLKKQPKRRKKGSRGKTRSSALVSELGNPENEGDENQENGENGERRRPRRAAAPTWGFEQPPTDSDNATPAGTPGRRGAKADPEKPDGRKRGRRAAKDKEPKAAKPQQTLAAAPAPASGKGRSRSNSRVQNTEFQPPPPVPMENRLPSQFEVPTTGVQPPFVPAPQPPLVVQERPVSLTPSAISEVMAPPSLRPEPPPPPSQPTIATFDIAQPQPERRAQSQASSYWSVSEANDFPGLLKSFGTDWTAIAGHMGSKTAVMVKNYFVRQKDQGKAEWEQFAAEADAKRVRGEKLPDPPPPTVGGRKKYDSAPASSHRPLASAPATPVPSATTEPQSEVPATKVETPVQQPGNPPFGRFTMPITPAPLLQPQQQPLAQAPPPVPATTQTPPQAPQQTPAPIQQQHPAAQPAVTQSESPISRPLRAPSQQAFGFQERERESAQPVRISQKPSTISVTEPAQQRPLAAAQPIQPAQSELQIDRQHAERQQMERQAMERQQMERQQLERQRMEQQQIERQQIERQQIERQQIERQQMERQQIERQQIERQQMERQQLERQAIERQQIERQQLERQQMERQQAERQQMERQKMEAQQSKEHLRPTERTRLKQEPEMTPPHHHYEPFSYGQQPVRSVPPPRSEPPAGPRQPAEPPRSVATPVPQAYGQPMPQPGGRLLGDPQPSVSTPPGQRPNVAQRPMPTHMDSYGTPPQQPQSLSAAASRPSASERKTSNIMSLLNDDPPSAAAAAAPTPPPQPKRLNDMTQVKPSPTPPPQSMSRGPAPPPAPTPLRPEREAPQAYPYGRNAPSASAMPPLKPTYTASPQAQHMSAPRSTILSPHDSGPALEREFYRSYQHQPQATNSPQIAQPYTPQSQPSRDAYQPQTGYPGYGAPAAHAGSPTAQYAVHPSASRREPPPPPQNRESAWPPGPQGHAMGQPQPPQQQPSWPPQSHPATHAQPPKRSQQAPPPQNWASPHMSSQKAPPSGSAVPQQSWASGPPQQQQQQQQQPQPPQQQQPPPHHHMPMRDDRGASIYGQIPPQHQHAMQGRYPPVSRAPEPMPPQAQQAYPPRYASTPAPGDQMPPRSYTPVGYDARGPPAGPYPPDPREMQMREMSRDPRDPRDPREIQQQEMLQRQLRPHDAYGRQPDRYGR</sequence>
<feature type="compositionally biased region" description="Basic and acidic residues" evidence="1">
    <location>
        <begin position="1746"/>
        <end position="1788"/>
    </location>
</feature>
<feature type="compositionally biased region" description="Basic and acidic residues" evidence="1">
    <location>
        <begin position="1040"/>
        <end position="1052"/>
    </location>
</feature>
<evidence type="ECO:0000256" key="1">
    <source>
        <dbReference type="SAM" id="MobiDB-lite"/>
    </source>
</evidence>
<dbReference type="Gene3D" id="1.10.10.60">
    <property type="entry name" value="Homeodomain-like"/>
    <property type="match status" value="1"/>
</dbReference>
<feature type="compositionally biased region" description="Polar residues" evidence="1">
    <location>
        <begin position="1304"/>
        <end position="1314"/>
    </location>
</feature>
<dbReference type="InterPro" id="IPR017884">
    <property type="entry name" value="SANT_dom"/>
</dbReference>
<feature type="compositionally biased region" description="Low complexity" evidence="1">
    <location>
        <begin position="718"/>
        <end position="730"/>
    </location>
</feature>
<evidence type="ECO:0000259" key="2">
    <source>
        <dbReference type="PROSITE" id="PS51293"/>
    </source>
</evidence>
<feature type="compositionally biased region" description="Low complexity" evidence="1">
    <location>
        <begin position="2052"/>
        <end position="2070"/>
    </location>
</feature>
<protein>
    <submittedName>
        <fullName evidence="3">Myb-like DNA-binding domain-containing protein</fullName>
    </submittedName>
</protein>
<feature type="compositionally biased region" description="Basic and acidic residues" evidence="1">
    <location>
        <begin position="2276"/>
        <end position="2299"/>
    </location>
</feature>
<feature type="compositionally biased region" description="Polar residues" evidence="1">
    <location>
        <begin position="2133"/>
        <end position="2167"/>
    </location>
</feature>
<gene>
    <name evidence="3" type="ORF">QIS74_01954</name>
</gene>
<keyword evidence="3" id="KW-0238">DNA-binding</keyword>
<feature type="compositionally biased region" description="Pro residues" evidence="1">
    <location>
        <begin position="1371"/>
        <end position="1382"/>
    </location>
</feature>
<dbReference type="GO" id="GO:0006357">
    <property type="term" value="P:regulation of transcription by RNA polymerase II"/>
    <property type="evidence" value="ECO:0007669"/>
    <property type="project" value="TreeGrafter"/>
</dbReference>
<organism evidence="3 4">
    <name type="scientific">Colletotrichum tabaci</name>
    <dbReference type="NCBI Taxonomy" id="1209068"/>
    <lineage>
        <taxon>Eukaryota</taxon>
        <taxon>Fungi</taxon>
        <taxon>Dikarya</taxon>
        <taxon>Ascomycota</taxon>
        <taxon>Pezizomycotina</taxon>
        <taxon>Sordariomycetes</taxon>
        <taxon>Hypocreomycetidae</taxon>
        <taxon>Glomerellales</taxon>
        <taxon>Glomerellaceae</taxon>
        <taxon>Colletotrichum</taxon>
        <taxon>Colletotrichum destructivum species complex</taxon>
    </lineage>
</organism>
<dbReference type="InterPro" id="IPR001005">
    <property type="entry name" value="SANT/Myb"/>
</dbReference>
<reference evidence="3 4" key="1">
    <citation type="submission" date="2023-04" db="EMBL/GenBank/DDBJ databases">
        <title>Colletotrichum tabacum stain YC1 causing leaf anthracnose on Nicotiana tabacum(L.) cv.</title>
        <authorList>
            <person name="Ji Z."/>
            <person name="Wang M."/>
            <person name="Zhang J."/>
            <person name="Wang N."/>
            <person name="Zhou Z."/>
        </authorList>
    </citation>
    <scope>NUCLEOTIDE SEQUENCE [LARGE SCALE GENOMIC DNA]</scope>
    <source>
        <strain evidence="3 4">YC1</strain>
    </source>
</reference>
<feature type="region of interest" description="Disordered" evidence="1">
    <location>
        <begin position="1181"/>
        <end position="1348"/>
    </location>
</feature>
<feature type="compositionally biased region" description="Basic and acidic residues" evidence="1">
    <location>
        <begin position="1656"/>
        <end position="1687"/>
    </location>
</feature>
<feature type="compositionally biased region" description="Basic and acidic residues" evidence="1">
    <location>
        <begin position="740"/>
        <end position="782"/>
    </location>
</feature>
<feature type="compositionally biased region" description="Polar residues" evidence="1">
    <location>
        <begin position="1992"/>
        <end position="2009"/>
    </location>
</feature>
<feature type="compositionally biased region" description="Basic and acidic residues" evidence="1">
    <location>
        <begin position="791"/>
        <end position="808"/>
    </location>
</feature>
<dbReference type="PANTHER" id="PTHR13992">
    <property type="entry name" value="NUCLEAR RECEPTOR CO-REPRESSOR RELATED NCOR"/>
    <property type="match status" value="1"/>
</dbReference>
<feature type="region of interest" description="Disordered" evidence="1">
    <location>
        <begin position="1746"/>
        <end position="2323"/>
    </location>
</feature>
<dbReference type="CDD" id="cd00167">
    <property type="entry name" value="SANT"/>
    <property type="match status" value="1"/>
</dbReference>
<feature type="compositionally biased region" description="Acidic residues" evidence="1">
    <location>
        <begin position="908"/>
        <end position="925"/>
    </location>
</feature>
<feature type="compositionally biased region" description="Basic and acidic residues" evidence="1">
    <location>
        <begin position="515"/>
        <end position="551"/>
    </location>
</feature>
<feature type="compositionally biased region" description="Basic and acidic residues" evidence="1">
    <location>
        <begin position="211"/>
        <end position="292"/>
    </location>
</feature>
<dbReference type="Gene3D" id="1.20.58.1880">
    <property type="match status" value="1"/>
</dbReference>
<feature type="compositionally biased region" description="Pro residues" evidence="1">
    <location>
        <begin position="2181"/>
        <end position="2190"/>
    </location>
</feature>
<feature type="compositionally biased region" description="Basic and acidic residues" evidence="1">
    <location>
        <begin position="14"/>
        <end position="47"/>
    </location>
</feature>
<dbReference type="GO" id="GO:0003677">
    <property type="term" value="F:DNA binding"/>
    <property type="evidence" value="ECO:0007669"/>
    <property type="project" value="UniProtKB-KW"/>
</dbReference>
<feature type="compositionally biased region" description="Polar residues" evidence="1">
    <location>
        <begin position="2026"/>
        <end position="2049"/>
    </location>
</feature>
<feature type="compositionally biased region" description="Polar residues" evidence="1">
    <location>
        <begin position="293"/>
        <end position="304"/>
    </location>
</feature>
<feature type="compositionally biased region" description="Basic and acidic residues" evidence="1">
    <location>
        <begin position="1695"/>
        <end position="1734"/>
    </location>
</feature>
<feature type="compositionally biased region" description="Low complexity" evidence="1">
    <location>
        <begin position="389"/>
        <end position="403"/>
    </location>
</feature>
<feature type="compositionally biased region" description="Low complexity" evidence="1">
    <location>
        <begin position="1497"/>
        <end position="1511"/>
    </location>
</feature>
<feature type="compositionally biased region" description="Low complexity" evidence="1">
    <location>
        <begin position="1284"/>
        <end position="1297"/>
    </location>
</feature>
<dbReference type="Pfam" id="PF00249">
    <property type="entry name" value="Myb_DNA-binding"/>
    <property type="match status" value="1"/>
</dbReference>
<feature type="domain" description="SANT" evidence="2">
    <location>
        <begin position="1126"/>
        <end position="1177"/>
    </location>
</feature>
<feature type="compositionally biased region" description="Polar residues" evidence="1">
    <location>
        <begin position="420"/>
        <end position="431"/>
    </location>
</feature>
<feature type="region of interest" description="Disordered" evidence="1">
    <location>
        <begin position="1"/>
        <end position="587"/>
    </location>
</feature>
<feature type="compositionally biased region" description="Basic and acidic residues" evidence="1">
    <location>
        <begin position="61"/>
        <end position="73"/>
    </location>
</feature>
<dbReference type="Proteomes" id="UP001327957">
    <property type="component" value="Unassembled WGS sequence"/>
</dbReference>
<feature type="compositionally biased region" description="Basic and acidic residues" evidence="1">
    <location>
        <begin position="482"/>
        <end position="506"/>
    </location>
</feature>
<feature type="compositionally biased region" description="Low complexity" evidence="1">
    <location>
        <begin position="1540"/>
        <end position="1555"/>
    </location>
</feature>
<feature type="compositionally biased region" description="Basic and acidic residues" evidence="1">
    <location>
        <begin position="1259"/>
        <end position="1283"/>
    </location>
</feature>
<proteinExistence type="predicted"/>
<dbReference type="InterPro" id="IPR051571">
    <property type="entry name" value="N-CoR_corepressor"/>
</dbReference>
<feature type="compositionally biased region" description="Basic and acidic residues" evidence="1">
    <location>
        <begin position="163"/>
        <end position="186"/>
    </location>
</feature>
<feature type="compositionally biased region" description="Low complexity" evidence="1">
    <location>
        <begin position="1636"/>
        <end position="1652"/>
    </location>
</feature>
<feature type="compositionally biased region" description="Low complexity" evidence="1">
    <location>
        <begin position="2170"/>
        <end position="2180"/>
    </location>
</feature>
<feature type="compositionally biased region" description="Basic residues" evidence="1">
    <location>
        <begin position="1181"/>
        <end position="1197"/>
    </location>
</feature>
<dbReference type="PROSITE" id="PS51293">
    <property type="entry name" value="SANT"/>
    <property type="match status" value="1"/>
</dbReference>
<feature type="compositionally biased region" description="Polar residues" evidence="1">
    <location>
        <begin position="1626"/>
        <end position="1635"/>
    </location>
</feature>
<evidence type="ECO:0000313" key="4">
    <source>
        <dbReference type="Proteomes" id="UP001327957"/>
    </source>
</evidence>
<feature type="compositionally biased region" description="Basic and acidic residues" evidence="1">
    <location>
        <begin position="435"/>
        <end position="464"/>
    </location>
</feature>
<feature type="region of interest" description="Disordered" evidence="1">
    <location>
        <begin position="1463"/>
        <end position="1734"/>
    </location>
</feature>
<dbReference type="InterPro" id="IPR009057">
    <property type="entry name" value="Homeodomain-like_sf"/>
</dbReference>
<dbReference type="PANTHER" id="PTHR13992:SF39">
    <property type="entry name" value="SMRTER, ISOFORM G"/>
    <property type="match status" value="1"/>
</dbReference>
<feature type="compositionally biased region" description="Polar residues" evidence="1">
    <location>
        <begin position="670"/>
        <end position="686"/>
    </location>
</feature>
<feature type="compositionally biased region" description="Polar residues" evidence="1">
    <location>
        <begin position="48"/>
        <end position="60"/>
    </location>
</feature>
<feature type="compositionally biased region" description="Basic and acidic residues" evidence="1">
    <location>
        <begin position="858"/>
        <end position="874"/>
    </location>
</feature>
<evidence type="ECO:0000313" key="3">
    <source>
        <dbReference type="EMBL" id="KAK6225907.1"/>
    </source>
</evidence>
<feature type="compositionally biased region" description="Basic and acidic residues" evidence="1">
    <location>
        <begin position="2309"/>
        <end position="2323"/>
    </location>
</feature>
<feature type="compositionally biased region" description="Basic and acidic residues" evidence="1">
    <location>
        <begin position="1463"/>
        <end position="1474"/>
    </location>
</feature>
<feature type="region of interest" description="Disordered" evidence="1">
    <location>
        <begin position="1367"/>
        <end position="1386"/>
    </location>
</feature>
<name>A0AAV9TTF1_9PEZI</name>
<feature type="region of interest" description="Disordered" evidence="1">
    <location>
        <begin position="1028"/>
        <end position="1052"/>
    </location>
</feature>
<dbReference type="SMART" id="SM00717">
    <property type="entry name" value="SANT"/>
    <property type="match status" value="2"/>
</dbReference>
<dbReference type="EMBL" id="JASAOK010000002">
    <property type="protein sequence ID" value="KAK6225907.1"/>
    <property type="molecule type" value="Genomic_DNA"/>
</dbReference>